<keyword evidence="1" id="KW-0812">Transmembrane</keyword>
<reference evidence="2 3" key="1">
    <citation type="journal article" date="2017" name="BMC Genomics">
        <title>Genomic analysis of methanogenic archaea reveals a shift towards energy conservation.</title>
        <authorList>
            <person name="Gilmore S.P."/>
            <person name="Henske J.K."/>
            <person name="Sexton J.A."/>
            <person name="Solomon K.V."/>
            <person name="Seppala S."/>
            <person name="Yoo J.I."/>
            <person name="Huyett L.M."/>
            <person name="Pressman A."/>
            <person name="Cogan J.Z."/>
            <person name="Kivenson V."/>
            <person name="Peng X."/>
            <person name="Tan Y."/>
            <person name="Valentine D.L."/>
            <person name="O'Malley M.A."/>
        </authorList>
    </citation>
    <scope>NUCLEOTIDE SEQUENCE [LARGE SCALE GENOMIC DNA]</scope>
    <source>
        <strain evidence="2 3">M.o.H.</strain>
    </source>
</reference>
<evidence type="ECO:0000256" key="1">
    <source>
        <dbReference type="SAM" id="Phobius"/>
    </source>
</evidence>
<dbReference type="OrthoDB" id="70706at2157"/>
<dbReference type="InterPro" id="IPR058349">
    <property type="entry name" value="DUF8036"/>
</dbReference>
<comment type="caution">
    <text evidence="2">The sequence shown here is derived from an EMBL/GenBank/DDBJ whole genome shotgun (WGS) entry which is preliminary data.</text>
</comment>
<sequence>MLMEINLFGLPDIIPTLLILVKYSALITSVANICLLAGMLYVYMERYLKVKSKFTTTLVLFASLFLIQNILFSIYFLFSIPETLFNAILPFIFLGLEFTALTLLLMVTRE</sequence>
<dbReference type="AlphaFoldDB" id="A0A2A2H6C9"/>
<organism evidence="2 3">
    <name type="scientific">Methanobacterium bryantii</name>
    <dbReference type="NCBI Taxonomy" id="2161"/>
    <lineage>
        <taxon>Archaea</taxon>
        <taxon>Methanobacteriati</taxon>
        <taxon>Methanobacteriota</taxon>
        <taxon>Methanomada group</taxon>
        <taxon>Methanobacteria</taxon>
        <taxon>Methanobacteriales</taxon>
        <taxon>Methanobacteriaceae</taxon>
        <taxon>Methanobacterium</taxon>
    </lineage>
</organism>
<proteinExistence type="predicted"/>
<feature type="transmembrane region" description="Helical" evidence="1">
    <location>
        <begin position="56"/>
        <end position="78"/>
    </location>
</feature>
<dbReference type="Pfam" id="PF26119">
    <property type="entry name" value="DUF8036"/>
    <property type="match status" value="1"/>
</dbReference>
<evidence type="ECO:0000313" key="2">
    <source>
        <dbReference type="EMBL" id="PAV05021.1"/>
    </source>
</evidence>
<keyword evidence="3" id="KW-1185">Reference proteome</keyword>
<accession>A0A2A2H6C9</accession>
<dbReference type="Proteomes" id="UP000217784">
    <property type="component" value="Unassembled WGS sequence"/>
</dbReference>
<feature type="transmembrane region" description="Helical" evidence="1">
    <location>
        <begin position="84"/>
        <end position="107"/>
    </location>
</feature>
<keyword evidence="1" id="KW-0472">Membrane</keyword>
<dbReference type="EMBL" id="LMVM01000012">
    <property type="protein sequence ID" value="PAV05021.1"/>
    <property type="molecule type" value="Genomic_DNA"/>
</dbReference>
<keyword evidence="1" id="KW-1133">Transmembrane helix</keyword>
<name>A0A2A2H6C9_METBR</name>
<evidence type="ECO:0000313" key="3">
    <source>
        <dbReference type="Proteomes" id="UP000217784"/>
    </source>
</evidence>
<protein>
    <submittedName>
        <fullName evidence="2">Uncharacterized protein</fullName>
    </submittedName>
</protein>
<feature type="transmembrane region" description="Helical" evidence="1">
    <location>
        <begin position="20"/>
        <end position="44"/>
    </location>
</feature>
<gene>
    <name evidence="2" type="ORF">ASJ80_12010</name>
</gene>